<keyword evidence="2" id="KW-1185">Reference proteome</keyword>
<proteinExistence type="predicted"/>
<accession>A0AAV4U5E9</accession>
<dbReference type="AlphaFoldDB" id="A0AAV4U5E9"/>
<evidence type="ECO:0000313" key="1">
    <source>
        <dbReference type="EMBL" id="GIY52972.1"/>
    </source>
</evidence>
<comment type="caution">
    <text evidence="1">The sequence shown here is derived from an EMBL/GenBank/DDBJ whole genome shotgun (WGS) entry which is preliminary data.</text>
</comment>
<sequence length="95" mass="11030">MSDATVRERSYFINEYEIYVRERGGMEGERETVRGFVGDDSKHKSRMDGIHILQSDVRLSSAVAPFCHPNWPEKDSWLRRRRDPLLALGTNFSVT</sequence>
<dbReference type="Proteomes" id="UP001054837">
    <property type="component" value="Unassembled WGS sequence"/>
</dbReference>
<dbReference type="EMBL" id="BPLQ01010730">
    <property type="protein sequence ID" value="GIY52972.1"/>
    <property type="molecule type" value="Genomic_DNA"/>
</dbReference>
<reference evidence="1 2" key="1">
    <citation type="submission" date="2021-06" db="EMBL/GenBank/DDBJ databases">
        <title>Caerostris darwini draft genome.</title>
        <authorList>
            <person name="Kono N."/>
            <person name="Arakawa K."/>
        </authorList>
    </citation>
    <scope>NUCLEOTIDE SEQUENCE [LARGE SCALE GENOMIC DNA]</scope>
</reference>
<gene>
    <name evidence="1" type="ORF">CDAR_606021</name>
</gene>
<organism evidence="1 2">
    <name type="scientific">Caerostris darwini</name>
    <dbReference type="NCBI Taxonomy" id="1538125"/>
    <lineage>
        <taxon>Eukaryota</taxon>
        <taxon>Metazoa</taxon>
        <taxon>Ecdysozoa</taxon>
        <taxon>Arthropoda</taxon>
        <taxon>Chelicerata</taxon>
        <taxon>Arachnida</taxon>
        <taxon>Araneae</taxon>
        <taxon>Araneomorphae</taxon>
        <taxon>Entelegynae</taxon>
        <taxon>Araneoidea</taxon>
        <taxon>Araneidae</taxon>
        <taxon>Caerostris</taxon>
    </lineage>
</organism>
<evidence type="ECO:0000313" key="2">
    <source>
        <dbReference type="Proteomes" id="UP001054837"/>
    </source>
</evidence>
<name>A0AAV4U5E9_9ARAC</name>
<protein>
    <submittedName>
        <fullName evidence="1">Uncharacterized protein</fullName>
    </submittedName>
</protein>